<dbReference type="Pfam" id="PF02321">
    <property type="entry name" value="OEP"/>
    <property type="match status" value="2"/>
</dbReference>
<dbReference type="Proteomes" id="UP000824139">
    <property type="component" value="Unassembled WGS sequence"/>
</dbReference>
<keyword evidence="7" id="KW-0998">Cell outer membrane</keyword>
<proteinExistence type="inferred from homology"/>
<comment type="subcellular location">
    <subcellularLocation>
        <location evidence="1">Cell outer membrane</location>
    </subcellularLocation>
</comment>
<feature type="chain" id="PRO_5039147045" evidence="8">
    <location>
        <begin position="21"/>
        <end position="433"/>
    </location>
</feature>
<evidence type="ECO:0000256" key="5">
    <source>
        <dbReference type="ARBA" id="ARBA00022692"/>
    </source>
</evidence>
<keyword evidence="3" id="KW-0813">Transport</keyword>
<organism evidence="9 10">
    <name type="scientific">Candidatus Scatenecus faecavium</name>
    <dbReference type="NCBI Taxonomy" id="2840915"/>
    <lineage>
        <taxon>Bacteria</taxon>
        <taxon>Candidatus Scatenecus</taxon>
    </lineage>
</organism>
<evidence type="ECO:0000256" key="2">
    <source>
        <dbReference type="ARBA" id="ARBA00007613"/>
    </source>
</evidence>
<accession>A0A9D1FWY9</accession>
<dbReference type="GO" id="GO:1990281">
    <property type="term" value="C:efflux pump complex"/>
    <property type="evidence" value="ECO:0007669"/>
    <property type="project" value="TreeGrafter"/>
</dbReference>
<evidence type="ECO:0000256" key="6">
    <source>
        <dbReference type="ARBA" id="ARBA00023136"/>
    </source>
</evidence>
<dbReference type="GO" id="GO:0009279">
    <property type="term" value="C:cell outer membrane"/>
    <property type="evidence" value="ECO:0007669"/>
    <property type="project" value="UniProtKB-SubCell"/>
</dbReference>
<dbReference type="GO" id="GO:0015562">
    <property type="term" value="F:efflux transmembrane transporter activity"/>
    <property type="evidence" value="ECO:0007669"/>
    <property type="project" value="InterPro"/>
</dbReference>
<dbReference type="InterPro" id="IPR051906">
    <property type="entry name" value="TolC-like"/>
</dbReference>
<keyword evidence="6" id="KW-0472">Membrane</keyword>
<evidence type="ECO:0000256" key="4">
    <source>
        <dbReference type="ARBA" id="ARBA00022452"/>
    </source>
</evidence>
<dbReference type="GO" id="GO:0015288">
    <property type="term" value="F:porin activity"/>
    <property type="evidence" value="ECO:0007669"/>
    <property type="project" value="TreeGrafter"/>
</dbReference>
<dbReference type="PANTHER" id="PTHR30026">
    <property type="entry name" value="OUTER MEMBRANE PROTEIN TOLC"/>
    <property type="match status" value="1"/>
</dbReference>
<gene>
    <name evidence="9" type="ORF">IAD41_08220</name>
</gene>
<sequence>MKKTILVILALILSTQSSFAIEDIKKVDIKQAIEIARENNLDILSSRMNVDIAKNDIKSANRLQNPEINLFYYFGRAGKGNPQQIGATELIELGKRGARKNLAKSNLKLVENHQEYNEFDLRMDVREAYINLVAAKTVLNNIRTQQRLLEELVEIADKKVKAGELPEIDLIQARITLNQMFTRVNTAAMTVKAKAIEFNKVINNKLENYDSIDDFFPDADDFLAMVTPKSNSKIPDFNSIAESALKQRADLKIAKQQVDVAQKNLSVVVRQRIPDLELNGGYAYQTKSLSDDGTFRAGAYAGLNLVNLPVFYNYSPEIKNAKLKVEQAQLNYESVENKALKDLYRSYEQFLTAKENLNFYNEKLVKDSDEMIKISKKDYETGKANLTSLIVMEQSYEEILEGCTNATAEYYKSWIEFLREANTEDFNLDTESI</sequence>
<dbReference type="InterPro" id="IPR003423">
    <property type="entry name" value="OMP_efflux"/>
</dbReference>
<evidence type="ECO:0000313" key="9">
    <source>
        <dbReference type="EMBL" id="HIS83570.1"/>
    </source>
</evidence>
<feature type="signal peptide" evidence="8">
    <location>
        <begin position="1"/>
        <end position="20"/>
    </location>
</feature>
<keyword evidence="4" id="KW-1134">Transmembrane beta strand</keyword>
<dbReference type="AlphaFoldDB" id="A0A9D1FWY9"/>
<name>A0A9D1FWY9_9BACT</name>
<evidence type="ECO:0000256" key="8">
    <source>
        <dbReference type="SAM" id="SignalP"/>
    </source>
</evidence>
<comment type="caution">
    <text evidence="9">The sequence shown here is derived from an EMBL/GenBank/DDBJ whole genome shotgun (WGS) entry which is preliminary data.</text>
</comment>
<evidence type="ECO:0000256" key="1">
    <source>
        <dbReference type="ARBA" id="ARBA00004442"/>
    </source>
</evidence>
<dbReference type="Gene3D" id="1.20.1600.10">
    <property type="entry name" value="Outer membrane efflux proteins (OEP)"/>
    <property type="match status" value="1"/>
</dbReference>
<reference evidence="9" key="1">
    <citation type="submission" date="2020-10" db="EMBL/GenBank/DDBJ databases">
        <authorList>
            <person name="Gilroy R."/>
        </authorList>
    </citation>
    <scope>NUCLEOTIDE SEQUENCE</scope>
    <source>
        <strain evidence="9">CHK152-2994</strain>
    </source>
</reference>
<comment type="similarity">
    <text evidence="2">Belongs to the outer membrane factor (OMF) (TC 1.B.17) family.</text>
</comment>
<dbReference type="EMBL" id="DVJO01000178">
    <property type="protein sequence ID" value="HIS83570.1"/>
    <property type="molecule type" value="Genomic_DNA"/>
</dbReference>
<keyword evidence="5" id="KW-0812">Transmembrane</keyword>
<dbReference type="SUPFAM" id="SSF56954">
    <property type="entry name" value="Outer membrane efflux proteins (OEP)"/>
    <property type="match status" value="1"/>
</dbReference>
<keyword evidence="8" id="KW-0732">Signal</keyword>
<evidence type="ECO:0000313" key="10">
    <source>
        <dbReference type="Proteomes" id="UP000824139"/>
    </source>
</evidence>
<evidence type="ECO:0000256" key="7">
    <source>
        <dbReference type="ARBA" id="ARBA00023237"/>
    </source>
</evidence>
<protein>
    <submittedName>
        <fullName evidence="9">TolC family protein</fullName>
    </submittedName>
</protein>
<evidence type="ECO:0000256" key="3">
    <source>
        <dbReference type="ARBA" id="ARBA00022448"/>
    </source>
</evidence>
<dbReference type="PANTHER" id="PTHR30026:SF20">
    <property type="entry name" value="OUTER MEMBRANE PROTEIN TOLC"/>
    <property type="match status" value="1"/>
</dbReference>
<reference evidence="9" key="2">
    <citation type="journal article" date="2021" name="PeerJ">
        <title>Extensive microbial diversity within the chicken gut microbiome revealed by metagenomics and culture.</title>
        <authorList>
            <person name="Gilroy R."/>
            <person name="Ravi A."/>
            <person name="Getino M."/>
            <person name="Pursley I."/>
            <person name="Horton D.L."/>
            <person name="Alikhan N.F."/>
            <person name="Baker D."/>
            <person name="Gharbi K."/>
            <person name="Hall N."/>
            <person name="Watson M."/>
            <person name="Adriaenssens E.M."/>
            <person name="Foster-Nyarko E."/>
            <person name="Jarju S."/>
            <person name="Secka A."/>
            <person name="Antonio M."/>
            <person name="Oren A."/>
            <person name="Chaudhuri R.R."/>
            <person name="La Ragione R."/>
            <person name="Hildebrand F."/>
            <person name="Pallen M.J."/>
        </authorList>
    </citation>
    <scope>NUCLEOTIDE SEQUENCE</scope>
    <source>
        <strain evidence="9">CHK152-2994</strain>
    </source>
</reference>